<dbReference type="GO" id="GO:0009317">
    <property type="term" value="C:acetyl-CoA carboxylase complex"/>
    <property type="evidence" value="ECO:0007669"/>
    <property type="project" value="TreeGrafter"/>
</dbReference>
<dbReference type="SUPFAM" id="SSF52096">
    <property type="entry name" value="ClpP/crotonase"/>
    <property type="match status" value="2"/>
</dbReference>
<dbReference type="PROSITE" id="PS50989">
    <property type="entry name" value="COA_CT_CTER"/>
    <property type="match status" value="1"/>
</dbReference>
<reference evidence="3 4" key="1">
    <citation type="submission" date="2015-09" db="EMBL/GenBank/DDBJ databases">
        <title>Genome sequence of Oxobacter pfennigii DSM 3222.</title>
        <authorList>
            <person name="Poehlein A."/>
            <person name="Bengelsdorf F.R."/>
            <person name="Schiel-Bengelsdorf B."/>
            <person name="Duerre P."/>
            <person name="Daniel R."/>
        </authorList>
    </citation>
    <scope>NUCLEOTIDE SEQUENCE [LARGE SCALE GENOMIC DNA]</scope>
    <source>
        <strain evidence="3 4">DSM 3222</strain>
    </source>
</reference>
<dbReference type="InterPro" id="IPR034733">
    <property type="entry name" value="AcCoA_carboxyl_beta"/>
</dbReference>
<proteinExistence type="predicted"/>
<dbReference type="AlphaFoldDB" id="A0A0P8W4N6"/>
<evidence type="ECO:0000313" key="4">
    <source>
        <dbReference type="Proteomes" id="UP000050326"/>
    </source>
</evidence>
<dbReference type="InterPro" id="IPR011763">
    <property type="entry name" value="COA_CT_C"/>
</dbReference>
<gene>
    <name evidence="3" type="ORF">OXPF_35060</name>
</gene>
<evidence type="ECO:0000259" key="2">
    <source>
        <dbReference type="PROSITE" id="PS50989"/>
    </source>
</evidence>
<dbReference type="InterPro" id="IPR051047">
    <property type="entry name" value="AccD/PCCB"/>
</dbReference>
<dbReference type="PATRIC" id="fig|36849.3.peg.3713"/>
<dbReference type="EC" id="2.1.3.1" evidence="3"/>
<keyword evidence="4" id="KW-1185">Reference proteome</keyword>
<dbReference type="InterPro" id="IPR029045">
    <property type="entry name" value="ClpP/crotonase-like_dom_sf"/>
</dbReference>
<keyword evidence="3" id="KW-0808">Transferase</keyword>
<organism evidence="3 4">
    <name type="scientific">Oxobacter pfennigii</name>
    <dbReference type="NCBI Taxonomy" id="36849"/>
    <lineage>
        <taxon>Bacteria</taxon>
        <taxon>Bacillati</taxon>
        <taxon>Bacillota</taxon>
        <taxon>Clostridia</taxon>
        <taxon>Eubacteriales</taxon>
        <taxon>Clostridiaceae</taxon>
        <taxon>Oxobacter</taxon>
    </lineage>
</organism>
<protein>
    <submittedName>
        <fullName evidence="3">Methylmalonyl-CoA carboxyltransferase 12S subunit</fullName>
        <ecNumber evidence="3">2.1.3.1</ecNumber>
    </submittedName>
</protein>
<dbReference type="STRING" id="36849.OXPF_35060"/>
<dbReference type="EMBL" id="LKET01000051">
    <property type="protein sequence ID" value="KPU42746.1"/>
    <property type="molecule type" value="Genomic_DNA"/>
</dbReference>
<dbReference type="PANTHER" id="PTHR43842:SF2">
    <property type="entry name" value="PROPIONYL-COA CARBOXYLASE BETA CHAIN, MITOCHONDRIAL"/>
    <property type="match status" value="1"/>
</dbReference>
<feature type="domain" description="CoA carboxyltransferase N-terminal" evidence="1">
    <location>
        <begin position="5"/>
        <end position="257"/>
    </location>
</feature>
<feature type="domain" description="CoA carboxyltransferase C-terminal" evidence="2">
    <location>
        <begin position="261"/>
        <end position="507"/>
    </location>
</feature>
<dbReference type="PANTHER" id="PTHR43842">
    <property type="entry name" value="PROPIONYL-COA CARBOXYLASE BETA CHAIN"/>
    <property type="match status" value="1"/>
</dbReference>
<dbReference type="PROSITE" id="PS50980">
    <property type="entry name" value="COA_CT_NTER"/>
    <property type="match status" value="1"/>
</dbReference>
<evidence type="ECO:0000313" key="3">
    <source>
        <dbReference type="EMBL" id="KPU42746.1"/>
    </source>
</evidence>
<dbReference type="Pfam" id="PF01039">
    <property type="entry name" value="Carboxyl_trans"/>
    <property type="match status" value="1"/>
</dbReference>
<accession>A0A0P8W4N6</accession>
<comment type="caution">
    <text evidence="3">The sequence shown here is derived from an EMBL/GenBank/DDBJ whole genome shotgun (WGS) entry which is preliminary data.</text>
</comment>
<sequence>MGRMGMSKVEELAAVKEKIQEGGGQTELDKQHGRGKLSARERIEYLFDKDSFIEVDSLVKLKSYGVAKAAAEGVITGYGTIEGRLSFIYSQDFTVLEGSLGEMHAQKICKIMDMAAKMGAPVIGIIDSNGARIQEGIDALAGYGEIFFKNTRLSGVVPQISIILGPCAGCAAYSPALTDFTFMVNGISHMFLTGPQIIKAVTGEEISIENLGGAQVHNSISGAAHFISQNEKECLDKVKELLGYLPSNNLESPPLIKNNDDLNRMVPEFDRFMPNDITEAYDMRDIIKRIVDEEKFLEVQPYFAFNIITGYGRINGKTIGIVGNQPAKMGGCIDIDASDKSARFIRICDAFNIPVLTFVDAHGFLPGVKQEQGGIIRHGAKMLYAYSQATVPKVTLIVGKAYGGAYIAMGSKELGADIVYAWPGVKIAVMAPEAAANIIFKEEIEESSDWEAARQEKIKEYSDEFASPYIAAEKGYVDDIITPSESRQRLAAAFEMLQNKREAGLPKKHGNFPV</sequence>
<dbReference type="Gene3D" id="3.90.226.10">
    <property type="entry name" value="2-enoyl-CoA Hydratase, Chain A, domain 1"/>
    <property type="match status" value="2"/>
</dbReference>
<dbReference type="GO" id="GO:0004658">
    <property type="term" value="F:propionyl-CoA carboxylase activity"/>
    <property type="evidence" value="ECO:0007669"/>
    <property type="project" value="TreeGrafter"/>
</dbReference>
<dbReference type="GO" id="GO:0047154">
    <property type="term" value="F:methylmalonyl-CoA carboxytransferase activity"/>
    <property type="evidence" value="ECO:0007669"/>
    <property type="project" value="UniProtKB-EC"/>
</dbReference>
<name>A0A0P8W4N6_9CLOT</name>
<dbReference type="Proteomes" id="UP000050326">
    <property type="component" value="Unassembled WGS sequence"/>
</dbReference>
<dbReference type="InterPro" id="IPR011762">
    <property type="entry name" value="COA_CT_N"/>
</dbReference>
<evidence type="ECO:0000259" key="1">
    <source>
        <dbReference type="PROSITE" id="PS50980"/>
    </source>
</evidence>